<dbReference type="EMBL" id="JBBUKT010000004">
    <property type="protein sequence ID" value="MEK7951522.1"/>
    <property type="molecule type" value="Genomic_DNA"/>
</dbReference>
<comment type="caution">
    <text evidence="1">The sequence shown here is derived from an EMBL/GenBank/DDBJ whole genome shotgun (WGS) entry which is preliminary data.</text>
</comment>
<sequence>MSKLTSLDVLLVQEIKDLYSAETQLVKALPKMAKAAANPKLKEGFTKHLEETKGHVARLEEVAELLGASPKGKVCKAMKGLVEEGGETIEEDGDPTIKDLALITAAQKVEHYEISGYGSARALAEALGHDEVVALLQATLDEEGTTDKALTSIAEKLIPQASAAAAK</sequence>
<proteinExistence type="predicted"/>
<keyword evidence="2" id="KW-1185">Reference proteome</keyword>
<evidence type="ECO:0000313" key="1">
    <source>
        <dbReference type="EMBL" id="MEK7951522.1"/>
    </source>
</evidence>
<dbReference type="PANTHER" id="PTHR30565:SF9">
    <property type="entry name" value="PROTEIN YCIF"/>
    <property type="match status" value="1"/>
</dbReference>
<organism evidence="1 2">
    <name type="scientific">Luteolibacter soli</name>
    <dbReference type="NCBI Taxonomy" id="3135280"/>
    <lineage>
        <taxon>Bacteria</taxon>
        <taxon>Pseudomonadati</taxon>
        <taxon>Verrucomicrobiota</taxon>
        <taxon>Verrucomicrobiia</taxon>
        <taxon>Verrucomicrobiales</taxon>
        <taxon>Verrucomicrobiaceae</taxon>
        <taxon>Luteolibacter</taxon>
    </lineage>
</organism>
<dbReference type="PANTHER" id="PTHR30565">
    <property type="entry name" value="PROTEIN YCIF"/>
    <property type="match status" value="1"/>
</dbReference>
<dbReference type="Proteomes" id="UP001371305">
    <property type="component" value="Unassembled WGS sequence"/>
</dbReference>
<dbReference type="CDD" id="cd07909">
    <property type="entry name" value="YciF"/>
    <property type="match status" value="1"/>
</dbReference>
<dbReference type="InterPro" id="IPR012347">
    <property type="entry name" value="Ferritin-like"/>
</dbReference>
<dbReference type="RefSeq" id="WP_341405126.1">
    <property type="nucleotide sequence ID" value="NZ_JBBUKT010000004.1"/>
</dbReference>
<accession>A0ABU9AUT9</accession>
<dbReference type="Gene3D" id="1.20.1260.10">
    <property type="match status" value="1"/>
</dbReference>
<dbReference type="InterPro" id="IPR009078">
    <property type="entry name" value="Ferritin-like_SF"/>
</dbReference>
<name>A0ABU9AUT9_9BACT</name>
<protein>
    <submittedName>
        <fullName evidence="1">Ferritin-like domain-containing protein</fullName>
    </submittedName>
</protein>
<dbReference type="Pfam" id="PF05974">
    <property type="entry name" value="DUF892"/>
    <property type="match status" value="1"/>
</dbReference>
<dbReference type="SUPFAM" id="SSF47240">
    <property type="entry name" value="Ferritin-like"/>
    <property type="match status" value="1"/>
</dbReference>
<dbReference type="InterPro" id="IPR047114">
    <property type="entry name" value="YciF"/>
</dbReference>
<gene>
    <name evidence="1" type="ORF">WKV53_13480</name>
</gene>
<dbReference type="InterPro" id="IPR010287">
    <property type="entry name" value="DUF892_YciF-like"/>
</dbReference>
<reference evidence="1 2" key="1">
    <citation type="submission" date="2024-04" db="EMBL/GenBank/DDBJ databases">
        <title>Luteolibacter sp. isolated from soil.</title>
        <authorList>
            <person name="An J."/>
        </authorList>
    </citation>
    <scope>NUCLEOTIDE SEQUENCE [LARGE SCALE GENOMIC DNA]</scope>
    <source>
        <strain evidence="1 2">Y139</strain>
    </source>
</reference>
<evidence type="ECO:0000313" key="2">
    <source>
        <dbReference type="Proteomes" id="UP001371305"/>
    </source>
</evidence>